<dbReference type="InterPro" id="IPR037401">
    <property type="entry name" value="SnoaL-like"/>
</dbReference>
<name>A0A239BZH8_9ACTN</name>
<keyword evidence="3" id="KW-1185">Reference proteome</keyword>
<gene>
    <name evidence="2" type="ORF">SAMN06265355_111195</name>
</gene>
<evidence type="ECO:0000259" key="1">
    <source>
        <dbReference type="Pfam" id="PF13577"/>
    </source>
</evidence>
<dbReference type="RefSeq" id="WP_089314693.1">
    <property type="nucleotide sequence ID" value="NZ_FZNP01000011.1"/>
</dbReference>
<organism evidence="2 3">
    <name type="scientific">Actinomadura mexicana</name>
    <dbReference type="NCBI Taxonomy" id="134959"/>
    <lineage>
        <taxon>Bacteria</taxon>
        <taxon>Bacillati</taxon>
        <taxon>Actinomycetota</taxon>
        <taxon>Actinomycetes</taxon>
        <taxon>Streptosporangiales</taxon>
        <taxon>Thermomonosporaceae</taxon>
        <taxon>Actinomadura</taxon>
    </lineage>
</organism>
<dbReference type="InterPro" id="IPR032710">
    <property type="entry name" value="NTF2-like_dom_sf"/>
</dbReference>
<proteinExistence type="predicted"/>
<dbReference type="OrthoDB" id="1492465at2"/>
<evidence type="ECO:0000313" key="2">
    <source>
        <dbReference type="EMBL" id="SNS13280.1"/>
    </source>
</evidence>
<accession>A0A239BZH8</accession>
<evidence type="ECO:0000313" key="3">
    <source>
        <dbReference type="Proteomes" id="UP000198420"/>
    </source>
</evidence>
<dbReference type="AlphaFoldDB" id="A0A239BZH8"/>
<feature type="domain" description="SnoaL-like" evidence="1">
    <location>
        <begin position="15"/>
        <end position="137"/>
    </location>
</feature>
<dbReference type="SUPFAM" id="SSF54427">
    <property type="entry name" value="NTF2-like"/>
    <property type="match status" value="1"/>
</dbReference>
<dbReference type="Gene3D" id="3.10.450.50">
    <property type="match status" value="1"/>
</dbReference>
<sequence length="178" mass="20279">MDAEIEALRREVRWLRDHEEIRRLLYRYARGVDRADLDLIRSVYAPGGTDRHGPFDGPGEEFAQVVVSGAEKAWDHVGNHNITNTVIELDGDRARAEVYFLAFHPHADNGSPELGVISGRYLDHLERRDGRWGIVRRVVVSDWTRTDLPGAEWERTTERGGYIGGRRGSTDASYEFFG</sequence>
<dbReference type="Proteomes" id="UP000198420">
    <property type="component" value="Unassembled WGS sequence"/>
</dbReference>
<protein>
    <submittedName>
        <fullName evidence="2">SnoaL-like domain-containing protein</fullName>
    </submittedName>
</protein>
<reference evidence="3" key="1">
    <citation type="submission" date="2017-06" db="EMBL/GenBank/DDBJ databases">
        <authorList>
            <person name="Varghese N."/>
            <person name="Submissions S."/>
        </authorList>
    </citation>
    <scope>NUCLEOTIDE SEQUENCE [LARGE SCALE GENOMIC DNA]</scope>
    <source>
        <strain evidence="3">DSM 44485</strain>
    </source>
</reference>
<dbReference type="EMBL" id="FZNP01000011">
    <property type="protein sequence ID" value="SNS13280.1"/>
    <property type="molecule type" value="Genomic_DNA"/>
</dbReference>
<dbReference type="CDD" id="cd00531">
    <property type="entry name" value="NTF2_like"/>
    <property type="match status" value="1"/>
</dbReference>
<dbReference type="Pfam" id="PF13577">
    <property type="entry name" value="SnoaL_4"/>
    <property type="match status" value="1"/>
</dbReference>